<evidence type="ECO:0000256" key="2">
    <source>
        <dbReference type="SAM" id="Phobius"/>
    </source>
</evidence>
<feature type="region of interest" description="Disordered" evidence="1">
    <location>
        <begin position="265"/>
        <end position="288"/>
    </location>
</feature>
<keyword evidence="3" id="KW-0732">Signal</keyword>
<keyword evidence="2" id="KW-0472">Membrane</keyword>
<dbReference type="AlphaFoldDB" id="A0AAN5DCR7"/>
<keyword evidence="5" id="KW-1185">Reference proteome</keyword>
<feature type="chain" id="PRO_5042892171" evidence="3">
    <location>
        <begin position="28"/>
        <end position="494"/>
    </location>
</feature>
<feature type="compositionally biased region" description="Basic and acidic residues" evidence="1">
    <location>
        <begin position="191"/>
        <end position="219"/>
    </location>
</feature>
<feature type="transmembrane region" description="Helical" evidence="2">
    <location>
        <begin position="436"/>
        <end position="456"/>
    </location>
</feature>
<dbReference type="Proteomes" id="UP001328107">
    <property type="component" value="Unassembled WGS sequence"/>
</dbReference>
<accession>A0AAN5DCR7</accession>
<keyword evidence="2" id="KW-0812">Transmembrane</keyword>
<organism evidence="4 5">
    <name type="scientific">Pristionchus mayeri</name>
    <dbReference type="NCBI Taxonomy" id="1317129"/>
    <lineage>
        <taxon>Eukaryota</taxon>
        <taxon>Metazoa</taxon>
        <taxon>Ecdysozoa</taxon>
        <taxon>Nematoda</taxon>
        <taxon>Chromadorea</taxon>
        <taxon>Rhabditida</taxon>
        <taxon>Rhabditina</taxon>
        <taxon>Diplogasteromorpha</taxon>
        <taxon>Diplogasteroidea</taxon>
        <taxon>Neodiplogasteridae</taxon>
        <taxon>Pristionchus</taxon>
    </lineage>
</organism>
<name>A0AAN5DCR7_9BILA</name>
<dbReference type="EMBL" id="BTRK01000006">
    <property type="protein sequence ID" value="GMR60182.1"/>
    <property type="molecule type" value="Genomic_DNA"/>
</dbReference>
<feature type="compositionally biased region" description="Low complexity" evidence="1">
    <location>
        <begin position="75"/>
        <end position="107"/>
    </location>
</feature>
<feature type="compositionally biased region" description="Basic and acidic residues" evidence="1">
    <location>
        <begin position="241"/>
        <end position="250"/>
    </location>
</feature>
<feature type="signal peptide" evidence="3">
    <location>
        <begin position="1"/>
        <end position="27"/>
    </location>
</feature>
<feature type="transmembrane region" description="Helical" evidence="2">
    <location>
        <begin position="357"/>
        <end position="377"/>
    </location>
</feature>
<evidence type="ECO:0000313" key="4">
    <source>
        <dbReference type="EMBL" id="GMR60182.1"/>
    </source>
</evidence>
<feature type="transmembrane region" description="Helical" evidence="2">
    <location>
        <begin position="389"/>
        <end position="416"/>
    </location>
</feature>
<feature type="compositionally biased region" description="Basic and acidic residues" evidence="1">
    <location>
        <begin position="153"/>
        <end position="181"/>
    </location>
</feature>
<reference evidence="5" key="1">
    <citation type="submission" date="2022-10" db="EMBL/GenBank/DDBJ databases">
        <title>Genome assembly of Pristionchus species.</title>
        <authorList>
            <person name="Yoshida K."/>
            <person name="Sommer R.J."/>
        </authorList>
    </citation>
    <scope>NUCLEOTIDE SEQUENCE [LARGE SCALE GENOMIC DNA]</scope>
    <source>
        <strain evidence="5">RS5460</strain>
    </source>
</reference>
<protein>
    <submittedName>
        <fullName evidence="4">Uncharacterized protein</fullName>
    </submittedName>
</protein>
<evidence type="ECO:0000256" key="1">
    <source>
        <dbReference type="SAM" id="MobiDB-lite"/>
    </source>
</evidence>
<evidence type="ECO:0000256" key="3">
    <source>
        <dbReference type="SAM" id="SignalP"/>
    </source>
</evidence>
<evidence type="ECO:0000313" key="5">
    <source>
        <dbReference type="Proteomes" id="UP001328107"/>
    </source>
</evidence>
<keyword evidence="2" id="KW-1133">Transmembrane helix</keyword>
<feature type="region of interest" description="Disordered" evidence="1">
    <location>
        <begin position="153"/>
        <end position="250"/>
    </location>
</feature>
<feature type="region of interest" description="Disordered" evidence="1">
    <location>
        <begin position="66"/>
        <end position="136"/>
    </location>
</feature>
<comment type="caution">
    <text evidence="4">The sequence shown here is derived from an EMBL/GenBank/DDBJ whole genome shotgun (WGS) entry which is preliminary data.</text>
</comment>
<proteinExistence type="predicted"/>
<gene>
    <name evidence="4" type="ORF">PMAYCL1PPCAC_30377</name>
</gene>
<sequence>MRVIYLVRASQLLVTLRALWLLYSVSSFCERTQHSMTACSDMIARIPFATPEEIDEFVRAKNLRSASNRAGAAKNKSNVSSSHQSTTTTTRTPANTESSTVTSPSSTEEVKIRKKRDERKELPGNGMTEGQRKSTAVVVDIKKEEKEVEKKIEEKKYEEKKVEKKVEEKKDEEIKKYEKKANVQGTTPEPILKEEKEVKKEKTEEKKVKPDEKKKEQEPVHSVTETIEEKKIETTTQSAMNEKREEKGAKVEIPVAEIPAEITETPKEEKLPKEKKSGDKTEETHHTVKKDLKAHVQEPVKVEEKKPSTGVPKLAPAQKNFVVHHSDAFLQEVRCLEVTSDDYFGSQASPFAEHLKGLLFAGPVMVVISVYLVCSIMRRRLSHETPNEFLSQLGVAFHMGMWLVVALSMFFIANHWSENWHTVSNNTFAPEFPCAWYSLIMLSSLMMFATSLELWFQKRLNYDIVFERAYRCYEVIDNSESVQNQGQFSRTNVY</sequence>